<dbReference type="AlphaFoldDB" id="A0A923HU10"/>
<dbReference type="Proteomes" id="UP000616595">
    <property type="component" value="Unassembled WGS sequence"/>
</dbReference>
<name>A0A923HU10_9FIRM</name>
<organism evidence="1 2">
    <name type="scientific">Acetobacterium paludosum</name>
    <dbReference type="NCBI Taxonomy" id="52693"/>
    <lineage>
        <taxon>Bacteria</taxon>
        <taxon>Bacillati</taxon>
        <taxon>Bacillota</taxon>
        <taxon>Clostridia</taxon>
        <taxon>Eubacteriales</taxon>
        <taxon>Eubacteriaceae</taxon>
        <taxon>Acetobacterium</taxon>
    </lineage>
</organism>
<comment type="caution">
    <text evidence="1">The sequence shown here is derived from an EMBL/GenBank/DDBJ whole genome shotgun (WGS) entry which is preliminary data.</text>
</comment>
<evidence type="ECO:0000313" key="2">
    <source>
        <dbReference type="Proteomes" id="UP000616595"/>
    </source>
</evidence>
<reference evidence="1" key="1">
    <citation type="submission" date="2019-10" db="EMBL/GenBank/DDBJ databases">
        <authorList>
            <person name="Ross D.E."/>
            <person name="Gulliver D."/>
        </authorList>
    </citation>
    <scope>NUCLEOTIDE SEQUENCE</scope>
    <source>
        <strain evidence="1">DER-2019</strain>
    </source>
</reference>
<sequence>MSRYIEINGVVELPDDVDHDQYWNEFIDFLESKGYYFGGGSQEIDEEGNVIG</sequence>
<evidence type="ECO:0000313" key="1">
    <source>
        <dbReference type="EMBL" id="MBC3887245.1"/>
    </source>
</evidence>
<dbReference type="RefSeq" id="WP_170253865.1">
    <property type="nucleotide sequence ID" value="NZ_RXYA01000004.1"/>
</dbReference>
<gene>
    <name evidence="1" type="ORF">GH810_02835</name>
</gene>
<proteinExistence type="predicted"/>
<dbReference type="EMBL" id="WJBD01000002">
    <property type="protein sequence ID" value="MBC3887245.1"/>
    <property type="molecule type" value="Genomic_DNA"/>
</dbReference>
<protein>
    <submittedName>
        <fullName evidence="1">Uncharacterized protein</fullName>
    </submittedName>
</protein>
<accession>A0A923HU10</accession>
<reference evidence="1" key="2">
    <citation type="submission" date="2020-10" db="EMBL/GenBank/DDBJ databases">
        <title>Comparative genomics of the Acetobacterium genus.</title>
        <authorList>
            <person name="Marshall C."/>
            <person name="May H."/>
            <person name="Norman S."/>
        </authorList>
    </citation>
    <scope>NUCLEOTIDE SEQUENCE</scope>
    <source>
        <strain evidence="1">DER-2019</strain>
    </source>
</reference>
<keyword evidence="2" id="KW-1185">Reference proteome</keyword>